<dbReference type="OrthoDB" id="9785902at2"/>
<evidence type="ECO:0000256" key="2">
    <source>
        <dbReference type="ARBA" id="ARBA00022723"/>
    </source>
</evidence>
<evidence type="ECO:0000256" key="3">
    <source>
        <dbReference type="ARBA" id="ARBA00022842"/>
    </source>
</evidence>
<reference evidence="5 6" key="1">
    <citation type="submission" date="2019-02" db="EMBL/GenBank/DDBJ databases">
        <title>Deep-cultivation of Planctomycetes and their phenomic and genomic characterization uncovers novel biology.</title>
        <authorList>
            <person name="Wiegand S."/>
            <person name="Jogler M."/>
            <person name="Boedeker C."/>
            <person name="Pinto D."/>
            <person name="Vollmers J."/>
            <person name="Rivas-Marin E."/>
            <person name="Kohn T."/>
            <person name="Peeters S.H."/>
            <person name="Heuer A."/>
            <person name="Rast P."/>
            <person name="Oberbeckmann S."/>
            <person name="Bunk B."/>
            <person name="Jeske O."/>
            <person name="Meyerdierks A."/>
            <person name="Storesund J.E."/>
            <person name="Kallscheuer N."/>
            <person name="Luecker S."/>
            <person name="Lage O.M."/>
            <person name="Pohl T."/>
            <person name="Merkel B.J."/>
            <person name="Hornburger P."/>
            <person name="Mueller R.-W."/>
            <person name="Bruemmer F."/>
            <person name="Labrenz M."/>
            <person name="Spormann A.M."/>
            <person name="Op Den Camp H."/>
            <person name="Overmann J."/>
            <person name="Amann R."/>
            <person name="Jetten M.S.M."/>
            <person name="Mascher T."/>
            <person name="Medema M.H."/>
            <person name="Devos D.P."/>
            <person name="Kaster A.-K."/>
            <person name="Ovreas L."/>
            <person name="Rohde M."/>
            <person name="Galperin M.Y."/>
            <person name="Jogler C."/>
        </authorList>
    </citation>
    <scope>NUCLEOTIDE SEQUENCE [LARGE SCALE GENOMIC DNA]</scope>
    <source>
        <strain evidence="5 6">CA13</strain>
    </source>
</reference>
<dbReference type="InterPro" id="IPR013342">
    <property type="entry name" value="Mandelate_racemase_C"/>
</dbReference>
<keyword evidence="5" id="KW-0456">Lyase</keyword>
<gene>
    <name evidence="5" type="primary">rhmD</name>
    <name evidence="5" type="ORF">CA13_59010</name>
</gene>
<dbReference type="InterPro" id="IPR029065">
    <property type="entry name" value="Enolase_C-like"/>
</dbReference>
<comment type="caution">
    <text evidence="5">The sequence shown here is derived from an EMBL/GenBank/DDBJ whole genome shotgun (WGS) entry which is preliminary data.</text>
</comment>
<dbReference type="SUPFAM" id="SSF54826">
    <property type="entry name" value="Enolase N-terminal domain-like"/>
    <property type="match status" value="1"/>
</dbReference>
<keyword evidence="3" id="KW-0460">Magnesium</keyword>
<dbReference type="Pfam" id="PF02746">
    <property type="entry name" value="MR_MLE_N"/>
    <property type="match status" value="1"/>
</dbReference>
<protein>
    <submittedName>
        <fullName evidence="5">L-rhamnonate dehydratase</fullName>
        <ecNumber evidence="5">4.2.1.90</ecNumber>
    </submittedName>
</protein>
<accession>A0A5C5ZCX0</accession>
<dbReference type="GO" id="GO:0016052">
    <property type="term" value="P:carbohydrate catabolic process"/>
    <property type="evidence" value="ECO:0007669"/>
    <property type="project" value="TreeGrafter"/>
</dbReference>
<comment type="cofactor">
    <cofactor evidence="1">
        <name>Mg(2+)</name>
        <dbReference type="ChEBI" id="CHEBI:18420"/>
    </cofactor>
</comment>
<sequence length="401" mass="44482">MSNLSLAARCKLLAVLTALLCIMPISITTLSAQQPLTEAFAIANLDFIRLTAESGRSSIYLTVTTKGGQEGIYGPIDSDAALIADKMMKKRVVGKNALAHEAIWNNLFKSNRHSRGSHYLMGMSAIDNVLWDLKGKIFNQPVYVLLGGDRNTVPVYGSCLGFSHEPKAMQSAARKLKSEGYVHQKWFLNSITPDDGPSGLAKNVEQVRLLREALGEDADLMIDVLYSWNLNYAASWCKQVEKFNLRWLEEAVPSANLDAFIELSNETSVPLATGEHFYTRYDVQKFLRNDAIRVVQADPEWCGGVSELVKICNIASVHGAQVIPHGHSVHAAMHVVASQDSNVCPLVEYLINKMNGHYYYFEKSPPQPVNGTLTLPDRAGFGIELDDSKIVKREVITWRDL</sequence>
<dbReference type="Pfam" id="PF13378">
    <property type="entry name" value="MR_MLE_C"/>
    <property type="match status" value="1"/>
</dbReference>
<dbReference type="Proteomes" id="UP000315010">
    <property type="component" value="Unassembled WGS sequence"/>
</dbReference>
<evidence type="ECO:0000259" key="4">
    <source>
        <dbReference type="SMART" id="SM00922"/>
    </source>
</evidence>
<feature type="domain" description="Mandelate racemase/muconate lactonizing enzyme C-terminal" evidence="4">
    <location>
        <begin position="166"/>
        <end position="270"/>
    </location>
</feature>
<dbReference type="SUPFAM" id="SSF51604">
    <property type="entry name" value="Enolase C-terminal domain-like"/>
    <property type="match status" value="1"/>
</dbReference>
<dbReference type="SFLD" id="SFLDG00179">
    <property type="entry name" value="mandelate_racemase"/>
    <property type="match status" value="1"/>
</dbReference>
<dbReference type="AlphaFoldDB" id="A0A5C5ZCX0"/>
<dbReference type="PANTHER" id="PTHR13794">
    <property type="entry name" value="ENOLASE SUPERFAMILY, MANDELATE RACEMASE"/>
    <property type="match status" value="1"/>
</dbReference>
<dbReference type="Gene3D" id="3.20.20.120">
    <property type="entry name" value="Enolase-like C-terminal domain"/>
    <property type="match status" value="1"/>
</dbReference>
<evidence type="ECO:0000256" key="1">
    <source>
        <dbReference type="ARBA" id="ARBA00001946"/>
    </source>
</evidence>
<dbReference type="InterPro" id="IPR046945">
    <property type="entry name" value="RHMD-like"/>
</dbReference>
<dbReference type="GO" id="GO:0050032">
    <property type="term" value="F:L-rhamnonate dehydratase activity"/>
    <property type="evidence" value="ECO:0007669"/>
    <property type="project" value="UniProtKB-EC"/>
</dbReference>
<dbReference type="InterPro" id="IPR029017">
    <property type="entry name" value="Enolase-like_N"/>
</dbReference>
<dbReference type="EC" id="4.2.1.90" evidence="5"/>
<dbReference type="InterPro" id="IPR036849">
    <property type="entry name" value="Enolase-like_C_sf"/>
</dbReference>
<evidence type="ECO:0000313" key="6">
    <source>
        <dbReference type="Proteomes" id="UP000315010"/>
    </source>
</evidence>
<proteinExistence type="predicted"/>
<keyword evidence="2" id="KW-0479">Metal-binding</keyword>
<dbReference type="RefSeq" id="WP_146402147.1">
    <property type="nucleotide sequence ID" value="NZ_SJPJ01000001.1"/>
</dbReference>
<dbReference type="GO" id="GO:0000287">
    <property type="term" value="F:magnesium ion binding"/>
    <property type="evidence" value="ECO:0007669"/>
    <property type="project" value="TreeGrafter"/>
</dbReference>
<dbReference type="EMBL" id="SJPJ01000001">
    <property type="protein sequence ID" value="TWT84423.1"/>
    <property type="molecule type" value="Genomic_DNA"/>
</dbReference>
<organism evidence="5 6">
    <name type="scientific">Novipirellula herctigrandis</name>
    <dbReference type="NCBI Taxonomy" id="2527986"/>
    <lineage>
        <taxon>Bacteria</taxon>
        <taxon>Pseudomonadati</taxon>
        <taxon>Planctomycetota</taxon>
        <taxon>Planctomycetia</taxon>
        <taxon>Pirellulales</taxon>
        <taxon>Pirellulaceae</taxon>
        <taxon>Novipirellula</taxon>
    </lineage>
</organism>
<keyword evidence="6" id="KW-1185">Reference proteome</keyword>
<name>A0A5C5ZCX0_9BACT</name>
<dbReference type="InterPro" id="IPR013341">
    <property type="entry name" value="Mandelate_racemase_N_dom"/>
</dbReference>
<dbReference type="SFLD" id="SFLDS00001">
    <property type="entry name" value="Enolase"/>
    <property type="match status" value="1"/>
</dbReference>
<evidence type="ECO:0000313" key="5">
    <source>
        <dbReference type="EMBL" id="TWT84423.1"/>
    </source>
</evidence>
<dbReference type="PANTHER" id="PTHR13794:SF58">
    <property type="entry name" value="MITOCHONDRIAL ENOLASE SUPERFAMILY MEMBER 1"/>
    <property type="match status" value="1"/>
</dbReference>
<dbReference type="SMART" id="SM00922">
    <property type="entry name" value="MR_MLE"/>
    <property type="match status" value="1"/>
</dbReference>
<dbReference type="Gene3D" id="3.30.390.10">
    <property type="entry name" value="Enolase-like, N-terminal domain"/>
    <property type="match status" value="1"/>
</dbReference>